<keyword evidence="1" id="KW-0812">Transmembrane</keyword>
<reference evidence="2" key="1">
    <citation type="journal article" date="2015" name="Nature">
        <title>Complex archaea that bridge the gap between prokaryotes and eukaryotes.</title>
        <authorList>
            <person name="Spang A."/>
            <person name="Saw J.H."/>
            <person name="Jorgensen S.L."/>
            <person name="Zaremba-Niedzwiedzka K."/>
            <person name="Martijn J."/>
            <person name="Lind A.E."/>
            <person name="van Eijk R."/>
            <person name="Schleper C."/>
            <person name="Guy L."/>
            <person name="Ettema T.J."/>
        </authorList>
    </citation>
    <scope>NUCLEOTIDE SEQUENCE</scope>
</reference>
<feature type="transmembrane region" description="Helical" evidence="1">
    <location>
        <begin position="30"/>
        <end position="49"/>
    </location>
</feature>
<name>A0A0F9RGZ9_9ZZZZ</name>
<dbReference type="EMBL" id="LAZR01000943">
    <property type="protein sequence ID" value="KKN54089.1"/>
    <property type="molecule type" value="Genomic_DNA"/>
</dbReference>
<evidence type="ECO:0000313" key="2">
    <source>
        <dbReference type="EMBL" id="KKN54089.1"/>
    </source>
</evidence>
<dbReference type="AlphaFoldDB" id="A0A0F9RGZ9"/>
<keyword evidence="1" id="KW-0472">Membrane</keyword>
<comment type="caution">
    <text evidence="2">The sequence shown here is derived from an EMBL/GenBank/DDBJ whole genome shotgun (WGS) entry which is preliminary data.</text>
</comment>
<protein>
    <submittedName>
        <fullName evidence="2">Uncharacterized protein</fullName>
    </submittedName>
</protein>
<evidence type="ECO:0000256" key="1">
    <source>
        <dbReference type="SAM" id="Phobius"/>
    </source>
</evidence>
<accession>A0A0F9RGZ9</accession>
<gene>
    <name evidence="2" type="ORF">LCGC14_0595830</name>
</gene>
<proteinExistence type="predicted"/>
<organism evidence="2">
    <name type="scientific">marine sediment metagenome</name>
    <dbReference type="NCBI Taxonomy" id="412755"/>
    <lineage>
        <taxon>unclassified sequences</taxon>
        <taxon>metagenomes</taxon>
        <taxon>ecological metagenomes</taxon>
    </lineage>
</organism>
<keyword evidence="1" id="KW-1133">Transmembrane helix</keyword>
<sequence>MSLEKKIRELEIDVKNLEKEVRENTRWRQITRVLSVITLIFIFIIWVIILKF</sequence>